<feature type="coiled-coil region" evidence="1">
    <location>
        <begin position="61"/>
        <end position="88"/>
    </location>
</feature>
<feature type="transmembrane region" description="Helical" evidence="2">
    <location>
        <begin position="94"/>
        <end position="112"/>
    </location>
</feature>
<keyword evidence="2" id="KW-0812">Transmembrane</keyword>
<dbReference type="KEGG" id="ndv:NDEV_1368"/>
<name>A0A128A447_9ARCH</name>
<keyword evidence="2" id="KW-0472">Membrane</keyword>
<dbReference type="EMBL" id="LN890280">
    <property type="protein sequence ID" value="CUR52133.1"/>
    <property type="molecule type" value="Genomic_DNA"/>
</dbReference>
<feature type="transmembrane region" description="Helical" evidence="2">
    <location>
        <begin position="147"/>
        <end position="168"/>
    </location>
</feature>
<evidence type="ECO:0000256" key="1">
    <source>
        <dbReference type="SAM" id="Coils"/>
    </source>
</evidence>
<evidence type="ECO:0000256" key="2">
    <source>
        <dbReference type="SAM" id="Phobius"/>
    </source>
</evidence>
<proteinExistence type="predicted"/>
<reference evidence="4" key="1">
    <citation type="submission" date="2015-10" db="EMBL/GenBank/DDBJ databases">
        <authorList>
            <person name="Lehtovirta-Morley L.E."/>
            <person name="Vieille C."/>
        </authorList>
    </citation>
    <scope>NUCLEOTIDE SEQUENCE [LARGE SCALE GENOMIC DNA]</scope>
</reference>
<keyword evidence="2" id="KW-1133">Transmembrane helix</keyword>
<dbReference type="AlphaFoldDB" id="A0A128A447"/>
<keyword evidence="4" id="KW-1185">Reference proteome</keyword>
<sequence length="179" mass="20332">MSEDLIGAIQQIIILGKGDQGRLEYLLDILQKGRPLPDSDQKYLQVMIPLYLGSQDPESYKKNAEIAVEKLHEEVRQLDEKINKIQRKGFEKYVGRKAVLFFVTVFVGWNALQPYLQPILSDFVPTGVLQYVFPLNLAASYLNHGPLVWFGFLILLSSWPFIGAIHLAKFIASRKISSP</sequence>
<protein>
    <submittedName>
        <fullName evidence="3">Chromosome segregation ATPase-like protein</fullName>
    </submittedName>
</protein>
<keyword evidence="1" id="KW-0175">Coiled coil</keyword>
<dbReference type="Proteomes" id="UP000196239">
    <property type="component" value="Chromosome 1"/>
</dbReference>
<gene>
    <name evidence="3" type="ORF">NDEV_1368</name>
</gene>
<organism evidence="3 4">
    <name type="scientific">Nitrosotalea devaniterrae</name>
    <dbReference type="NCBI Taxonomy" id="1078905"/>
    <lineage>
        <taxon>Archaea</taxon>
        <taxon>Nitrososphaerota</taxon>
        <taxon>Nitrososphaeria</taxon>
        <taxon>Nitrosotaleales</taxon>
        <taxon>Nitrosotaleaceae</taxon>
        <taxon>Nitrosotalea</taxon>
    </lineage>
</organism>
<evidence type="ECO:0000313" key="3">
    <source>
        <dbReference type="EMBL" id="CUR52133.1"/>
    </source>
</evidence>
<accession>A0A128A447</accession>
<evidence type="ECO:0000313" key="4">
    <source>
        <dbReference type="Proteomes" id="UP000196239"/>
    </source>
</evidence>